<comment type="caution">
    <text evidence="2">The sequence shown here is derived from an EMBL/GenBank/DDBJ whole genome shotgun (WGS) entry which is preliminary data.</text>
</comment>
<dbReference type="Proteomes" id="UP000194873">
    <property type="component" value="Unassembled WGS sequence"/>
</dbReference>
<reference evidence="2 3" key="1">
    <citation type="submission" date="2017-01" db="EMBL/GenBank/DDBJ databases">
        <title>A new Hymenobacter.</title>
        <authorList>
            <person name="Liang Y."/>
            <person name="Feng F."/>
        </authorList>
    </citation>
    <scope>NUCLEOTIDE SEQUENCE [LARGE SCALE GENOMIC DNA]</scope>
    <source>
        <strain evidence="2">MIMBbqt21</strain>
    </source>
</reference>
<dbReference type="RefSeq" id="WP_086595034.1">
    <property type="nucleotide sequence ID" value="NZ_MTSE01000007.1"/>
</dbReference>
<protein>
    <recommendedName>
        <fullName evidence="4">DUF3575 domain-containing protein</fullName>
    </recommendedName>
</protein>
<evidence type="ECO:0000313" key="3">
    <source>
        <dbReference type="Proteomes" id="UP000194873"/>
    </source>
</evidence>
<keyword evidence="3" id="KW-1185">Reference proteome</keyword>
<evidence type="ECO:0000313" key="2">
    <source>
        <dbReference type="EMBL" id="OUJ73269.1"/>
    </source>
</evidence>
<feature type="region of interest" description="Disordered" evidence="1">
    <location>
        <begin position="1"/>
        <end position="23"/>
    </location>
</feature>
<dbReference type="AlphaFoldDB" id="A0A243WCC2"/>
<organism evidence="2 3">
    <name type="scientific">Hymenobacter crusticola</name>
    <dbReference type="NCBI Taxonomy" id="1770526"/>
    <lineage>
        <taxon>Bacteria</taxon>
        <taxon>Pseudomonadati</taxon>
        <taxon>Bacteroidota</taxon>
        <taxon>Cytophagia</taxon>
        <taxon>Cytophagales</taxon>
        <taxon>Hymenobacteraceae</taxon>
        <taxon>Hymenobacter</taxon>
    </lineage>
</organism>
<evidence type="ECO:0008006" key="4">
    <source>
        <dbReference type="Google" id="ProtNLM"/>
    </source>
</evidence>
<feature type="compositionally biased region" description="Low complexity" evidence="1">
    <location>
        <begin position="14"/>
        <end position="23"/>
    </location>
</feature>
<gene>
    <name evidence="2" type="ORF">BXP70_15750</name>
</gene>
<proteinExistence type="predicted"/>
<evidence type="ECO:0000256" key="1">
    <source>
        <dbReference type="SAM" id="MobiDB-lite"/>
    </source>
</evidence>
<name>A0A243WCC2_9BACT</name>
<dbReference type="OrthoDB" id="878332at2"/>
<dbReference type="EMBL" id="MTSE01000007">
    <property type="protein sequence ID" value="OUJ73269.1"/>
    <property type="molecule type" value="Genomic_DNA"/>
</dbReference>
<sequence length="198" mass="21159">MSLSVGAAAQTLDSTTTPGGSPVSTKKALLVKLTTGFTRPCPTAYSVGTVPLVVGLEYALPTGWSVYANGLSGFLVSVGQPNLVQLGVGGFEAGVRHYYNQPRRQQRGRRTGAGIGNYWALQTASLWQEGNGYQAAYEYTAGTAQWGLQRRLGGHGLVDVNLGLGVYNPERTSGFRSEIRTRKLEVLPEVGLKLGLVW</sequence>
<accession>A0A243WCC2</accession>